<dbReference type="AlphaFoldDB" id="A0A7D5EFF1"/>
<dbReference type="SUPFAM" id="SSF50118">
    <property type="entry name" value="Cell growth inhibitor/plasmid maintenance toxic component"/>
    <property type="match status" value="1"/>
</dbReference>
<name>A0A7D5EFF1_9EURY</name>
<dbReference type="GO" id="GO:0003677">
    <property type="term" value="F:DNA binding"/>
    <property type="evidence" value="ECO:0007669"/>
    <property type="project" value="InterPro"/>
</dbReference>
<protein>
    <submittedName>
        <fullName evidence="1">Type II toxin-antitoxin system PemK/MazF family toxin</fullName>
    </submittedName>
</protein>
<evidence type="ECO:0000313" key="2">
    <source>
        <dbReference type="Proteomes" id="UP000509594"/>
    </source>
</evidence>
<reference evidence="1 2" key="1">
    <citation type="submission" date="2020-06" db="EMBL/GenBank/DDBJ databases">
        <title>Methanolobus halotolerans sp. nov., isolated from a saline lake Tus in Siberia.</title>
        <authorList>
            <person name="Shen Y."/>
            <person name="Chen S.-C."/>
            <person name="Lai M.-C."/>
            <person name="Huang H.-H."/>
            <person name="Chiu H.-H."/>
            <person name="Tang S.-L."/>
            <person name="Rogozin D.Y."/>
            <person name="Degermendzhy A.G."/>
        </authorList>
    </citation>
    <scope>NUCLEOTIDE SEQUENCE [LARGE SCALE GENOMIC DNA]</scope>
    <source>
        <strain evidence="1 2">DSM 21339</strain>
    </source>
</reference>
<keyword evidence="2" id="KW-1185">Reference proteome</keyword>
<dbReference type="EMBL" id="CP058215">
    <property type="protein sequence ID" value="QLC50676.1"/>
    <property type="molecule type" value="Genomic_DNA"/>
</dbReference>
<dbReference type="Pfam" id="PF02452">
    <property type="entry name" value="PemK_toxin"/>
    <property type="match status" value="1"/>
</dbReference>
<dbReference type="Gene3D" id="2.30.30.110">
    <property type="match status" value="1"/>
</dbReference>
<dbReference type="InterPro" id="IPR011067">
    <property type="entry name" value="Plasmid_toxin/cell-grow_inhib"/>
</dbReference>
<dbReference type="RefSeq" id="WP_176965731.1">
    <property type="nucleotide sequence ID" value="NZ_CP058215.1"/>
</dbReference>
<dbReference type="GeneID" id="55822163"/>
<evidence type="ECO:0000313" key="1">
    <source>
        <dbReference type="EMBL" id="QLC50676.1"/>
    </source>
</evidence>
<accession>A0A7D5EFF1</accession>
<dbReference type="OrthoDB" id="90963at2157"/>
<gene>
    <name evidence="1" type="ORF">HWN40_10770</name>
</gene>
<organism evidence="1 2">
    <name type="scientific">Methanolobus zinderi</name>
    <dbReference type="NCBI Taxonomy" id="536044"/>
    <lineage>
        <taxon>Archaea</taxon>
        <taxon>Methanobacteriati</taxon>
        <taxon>Methanobacteriota</taxon>
        <taxon>Stenosarchaea group</taxon>
        <taxon>Methanomicrobia</taxon>
        <taxon>Methanosarcinales</taxon>
        <taxon>Methanosarcinaceae</taxon>
        <taxon>Methanolobus</taxon>
    </lineage>
</organism>
<dbReference type="Proteomes" id="UP000509594">
    <property type="component" value="Chromosome"/>
</dbReference>
<dbReference type="InterPro" id="IPR003477">
    <property type="entry name" value="PemK-like"/>
</dbReference>
<sequence>MPPRYKKGDVVVLPFPYTDMTASKTRPVLVVAHPRGTNVIVSQITSQQARKDEYAVSLTKEDFAEGSLPRASFVKANMIMTLAEDMILTKTGVVDKDKMKDIENKLVRIFTQ</sequence>
<proteinExistence type="predicted"/>
<dbReference type="KEGG" id="mzi:HWN40_10770"/>